<protein>
    <submittedName>
        <fullName evidence="7">Lipid A biosynthesis acyltransferase</fullName>
    </submittedName>
</protein>
<evidence type="ECO:0000313" key="7">
    <source>
        <dbReference type="EMBL" id="EFK96542.1"/>
    </source>
</evidence>
<keyword evidence="2" id="KW-1003">Cell membrane</keyword>
<evidence type="ECO:0000256" key="6">
    <source>
        <dbReference type="ARBA" id="ARBA00023315"/>
    </source>
</evidence>
<evidence type="ECO:0000256" key="1">
    <source>
        <dbReference type="ARBA" id="ARBA00004533"/>
    </source>
</evidence>
<evidence type="ECO:0000256" key="2">
    <source>
        <dbReference type="ARBA" id="ARBA00022475"/>
    </source>
</evidence>
<feature type="non-terminal residue" evidence="7">
    <location>
        <position position="1"/>
    </location>
</feature>
<dbReference type="AlphaFoldDB" id="D9PIR9"/>
<gene>
    <name evidence="7" type="ORF">LDC_1427</name>
</gene>
<proteinExistence type="predicted"/>
<reference evidence="7" key="2">
    <citation type="journal article" date="2011" name="Microb. Ecol.">
        <title>Taxonomic and Functional Metagenomic Profiling of the Microbial Community in the Anoxic Sediment of a Sub-saline Shallow Lake (Laguna de Carrizo, Central Spain).</title>
        <authorList>
            <person name="Ferrer M."/>
            <person name="Guazzaroni M.E."/>
            <person name="Richter M."/>
            <person name="Garcia-Salamanca A."/>
            <person name="Yarza P."/>
            <person name="Suarez-Suarez A."/>
            <person name="Solano J."/>
            <person name="Alcaide M."/>
            <person name="van Dillewijn P."/>
            <person name="Molina-Henares M.A."/>
            <person name="Lopez-Cortes N."/>
            <person name="Al-Ramahi Y."/>
            <person name="Guerrero C."/>
            <person name="Acosta A."/>
            <person name="de Eugenio L.I."/>
            <person name="Martinez V."/>
            <person name="Marques S."/>
            <person name="Rojo F."/>
            <person name="Santero E."/>
            <person name="Genilloud O."/>
            <person name="Perez-Perez J."/>
            <person name="Rossello-Mora R."/>
            <person name="Ramos J.L."/>
        </authorList>
    </citation>
    <scope>NUCLEOTIDE SEQUENCE</scope>
</reference>
<keyword evidence="4 7" id="KW-0808">Transferase</keyword>
<keyword evidence="6 7" id="KW-0012">Acyltransferase</keyword>
<dbReference type="GO" id="GO:1901137">
    <property type="term" value="P:carbohydrate derivative biosynthetic process"/>
    <property type="evidence" value="ECO:0007669"/>
    <property type="project" value="UniProtKB-ARBA"/>
</dbReference>
<dbReference type="GO" id="GO:0016746">
    <property type="term" value="F:acyltransferase activity"/>
    <property type="evidence" value="ECO:0007669"/>
    <property type="project" value="UniProtKB-KW"/>
</dbReference>
<reference evidence="7" key="1">
    <citation type="submission" date="2010-07" db="EMBL/GenBank/DDBJ databases">
        <authorList>
            <consortium name="CONSOLIDER consortium CSD2007-00005"/>
            <person name="Guazzaroni M.-E."/>
            <person name="Richter M."/>
            <person name="Garcia-Salamanca A."/>
            <person name="Yarza P."/>
            <person name="Ferrer M."/>
        </authorList>
    </citation>
    <scope>NUCLEOTIDE SEQUENCE</scope>
</reference>
<dbReference type="PANTHER" id="PTHR30606:SF10">
    <property type="entry name" value="PHOSPHATIDYLINOSITOL MANNOSIDE ACYLTRANSFERASE"/>
    <property type="match status" value="1"/>
</dbReference>
<comment type="caution">
    <text evidence="7">The sequence shown here is derived from an EMBL/GenBank/DDBJ whole genome shotgun (WGS) entry which is preliminary data.</text>
</comment>
<dbReference type="Pfam" id="PF03279">
    <property type="entry name" value="Lip_A_acyltrans"/>
    <property type="match status" value="1"/>
</dbReference>
<evidence type="ECO:0000256" key="5">
    <source>
        <dbReference type="ARBA" id="ARBA00023136"/>
    </source>
</evidence>
<dbReference type="CDD" id="cd07984">
    <property type="entry name" value="LPLAT_LABLAT-like"/>
    <property type="match status" value="1"/>
</dbReference>
<comment type="subcellular location">
    <subcellularLocation>
        <location evidence="1">Cell inner membrane</location>
    </subcellularLocation>
</comment>
<dbReference type="PANTHER" id="PTHR30606">
    <property type="entry name" value="LIPID A BIOSYNTHESIS LAUROYL ACYLTRANSFERASE"/>
    <property type="match status" value="1"/>
</dbReference>
<organism evidence="7">
    <name type="scientific">sediment metagenome</name>
    <dbReference type="NCBI Taxonomy" id="749907"/>
    <lineage>
        <taxon>unclassified sequences</taxon>
        <taxon>metagenomes</taxon>
        <taxon>ecological metagenomes</taxon>
    </lineage>
</organism>
<evidence type="ECO:0000256" key="3">
    <source>
        <dbReference type="ARBA" id="ARBA00022519"/>
    </source>
</evidence>
<accession>D9PIR9</accession>
<evidence type="ECO:0000256" key="4">
    <source>
        <dbReference type="ARBA" id="ARBA00022679"/>
    </source>
</evidence>
<dbReference type="GO" id="GO:0005886">
    <property type="term" value="C:plasma membrane"/>
    <property type="evidence" value="ECO:0007669"/>
    <property type="project" value="UniProtKB-SubCell"/>
</dbReference>
<dbReference type="GO" id="GO:0008610">
    <property type="term" value="P:lipid biosynthetic process"/>
    <property type="evidence" value="ECO:0007669"/>
    <property type="project" value="UniProtKB-ARBA"/>
</dbReference>
<keyword evidence="3" id="KW-0997">Cell inner membrane</keyword>
<keyword evidence="5" id="KW-0472">Membrane</keyword>
<name>D9PIR9_9ZZZZ</name>
<sequence length="105" mass="12044">TGSKGLWVDFLGKKAFTPTGLASLAGRFQVPVLPGFIRWQNGYRHLIVIEDPLIFEDHDNEEALLKSAGICNDIISRQILISPDQWVWFHRRWEKNRRADAKISA</sequence>
<dbReference type="InterPro" id="IPR004960">
    <property type="entry name" value="LipA_acyltrans"/>
</dbReference>
<dbReference type="EMBL" id="ADZX01000450">
    <property type="protein sequence ID" value="EFK96542.1"/>
    <property type="molecule type" value="Genomic_DNA"/>
</dbReference>